<dbReference type="SMART" id="SM00481">
    <property type="entry name" value="POLIIIAc"/>
    <property type="match status" value="1"/>
</dbReference>
<dbReference type="Gene3D" id="1.10.150.650">
    <property type="match status" value="1"/>
</dbReference>
<sequence>MIRIDMHFHSLCSDGSDSPETLARLGKKRGLAVMSLTDHDTMKGVPAFMSMCRKLGIRAVSGVEISAEYPRTLHILGYNYDPQDEEFRAALAKIQYYREERNRRVLARLNELGISITLKDVQDEAGKGVIGRPHFAYALIRKGIVHDVPTAFSEYLGREGKAYVHKVSLSPEETIRAIHRAGGLSVLAHPVQTCPDIKELPDVLRWLKSFGLWGLECYSGHHSREQSEAYKALAAANGLEVTAGSDYHGRGRPGYHFGIPVPENLLPWARLGLRM</sequence>
<dbReference type="CDD" id="cd07438">
    <property type="entry name" value="PHP_HisPPase_AMP"/>
    <property type="match status" value="1"/>
</dbReference>
<dbReference type="InterPro" id="IPR016195">
    <property type="entry name" value="Pol/histidinol_Pase-like"/>
</dbReference>
<dbReference type="AlphaFoldDB" id="A0A6L5Y971"/>
<dbReference type="SUPFAM" id="SSF89550">
    <property type="entry name" value="PHP domain-like"/>
    <property type="match status" value="1"/>
</dbReference>
<dbReference type="RefSeq" id="WP_154527868.1">
    <property type="nucleotide sequence ID" value="NZ_JAXDZJ010000234.1"/>
</dbReference>
<organism evidence="2 3">
    <name type="scientific">Pyramidobacter porci</name>
    <dbReference type="NCBI Taxonomy" id="2605789"/>
    <lineage>
        <taxon>Bacteria</taxon>
        <taxon>Thermotogati</taxon>
        <taxon>Synergistota</taxon>
        <taxon>Synergistia</taxon>
        <taxon>Synergistales</taxon>
        <taxon>Dethiosulfovibrionaceae</taxon>
        <taxon>Pyramidobacter</taxon>
    </lineage>
</organism>
<accession>A0A6L5Y971</accession>
<feature type="domain" description="Polymerase/histidinol phosphatase N-terminal" evidence="1">
    <location>
        <begin position="4"/>
        <end position="69"/>
    </location>
</feature>
<dbReference type="InterPro" id="IPR003141">
    <property type="entry name" value="Pol/His_phosphatase_N"/>
</dbReference>
<evidence type="ECO:0000259" key="1">
    <source>
        <dbReference type="SMART" id="SM00481"/>
    </source>
</evidence>
<comment type="caution">
    <text evidence="2">The sequence shown here is derived from an EMBL/GenBank/DDBJ whole genome shotgun (WGS) entry which is preliminary data.</text>
</comment>
<dbReference type="EMBL" id="VUNH01000001">
    <property type="protein sequence ID" value="MST54751.1"/>
    <property type="molecule type" value="Genomic_DNA"/>
</dbReference>
<dbReference type="GO" id="GO:0004534">
    <property type="term" value="F:5'-3' RNA exonuclease activity"/>
    <property type="evidence" value="ECO:0007669"/>
    <property type="project" value="TreeGrafter"/>
</dbReference>
<dbReference type="PANTHER" id="PTHR42924:SF3">
    <property type="entry name" value="POLYMERASE_HISTIDINOL PHOSPHATASE N-TERMINAL DOMAIN-CONTAINING PROTEIN"/>
    <property type="match status" value="1"/>
</dbReference>
<dbReference type="PANTHER" id="PTHR42924">
    <property type="entry name" value="EXONUCLEASE"/>
    <property type="match status" value="1"/>
</dbReference>
<dbReference type="Proteomes" id="UP000473699">
    <property type="component" value="Unassembled WGS sequence"/>
</dbReference>
<reference evidence="2 3" key="1">
    <citation type="submission" date="2019-08" db="EMBL/GenBank/DDBJ databases">
        <title>In-depth cultivation of the pig gut microbiome towards novel bacterial diversity and tailored functional studies.</title>
        <authorList>
            <person name="Wylensek D."/>
            <person name="Hitch T.C.A."/>
            <person name="Clavel T."/>
        </authorList>
    </citation>
    <scope>NUCLEOTIDE SEQUENCE [LARGE SCALE GENOMIC DNA]</scope>
    <source>
        <strain evidence="2 3">SM-530-WT-4B</strain>
    </source>
</reference>
<evidence type="ECO:0000313" key="3">
    <source>
        <dbReference type="Proteomes" id="UP000473699"/>
    </source>
</evidence>
<dbReference type="GO" id="GO:0035312">
    <property type="term" value="F:5'-3' DNA exonuclease activity"/>
    <property type="evidence" value="ECO:0007669"/>
    <property type="project" value="TreeGrafter"/>
</dbReference>
<proteinExistence type="predicted"/>
<protein>
    <submittedName>
        <fullName evidence="2">PHP domain-containing protein</fullName>
    </submittedName>
</protein>
<dbReference type="InterPro" id="IPR004013">
    <property type="entry name" value="PHP_dom"/>
</dbReference>
<gene>
    <name evidence="2" type="ORF">FYJ74_01605</name>
</gene>
<keyword evidence="3" id="KW-1185">Reference proteome</keyword>
<evidence type="ECO:0000313" key="2">
    <source>
        <dbReference type="EMBL" id="MST54751.1"/>
    </source>
</evidence>
<dbReference type="Gene3D" id="3.20.20.140">
    <property type="entry name" value="Metal-dependent hydrolases"/>
    <property type="match status" value="1"/>
</dbReference>
<dbReference type="Pfam" id="PF02811">
    <property type="entry name" value="PHP"/>
    <property type="match status" value="1"/>
</dbReference>
<dbReference type="InterPro" id="IPR052018">
    <property type="entry name" value="PHP_domain"/>
</dbReference>
<name>A0A6L5Y971_9BACT</name>